<accession>A0A858BTF7</accession>
<dbReference type="PANTHER" id="PTHR36169:SF1">
    <property type="entry name" value="ACETATE KINASE EUTQ"/>
    <property type="match status" value="1"/>
</dbReference>
<dbReference type="CDD" id="cd02228">
    <property type="entry name" value="cupin_EutQ"/>
    <property type="match status" value="1"/>
</dbReference>
<dbReference type="KEGG" id="abut:Ami103574_05695"/>
<dbReference type="InterPro" id="IPR010424">
    <property type="entry name" value="EutQ"/>
</dbReference>
<evidence type="ECO:0000313" key="2">
    <source>
        <dbReference type="Proteomes" id="UP000466848"/>
    </source>
</evidence>
<dbReference type="EMBL" id="CP048649">
    <property type="protein sequence ID" value="QIB68847.1"/>
    <property type="molecule type" value="Genomic_DNA"/>
</dbReference>
<proteinExistence type="predicted"/>
<dbReference type="SUPFAM" id="SSF51182">
    <property type="entry name" value="RmlC-like cupins"/>
    <property type="match status" value="1"/>
</dbReference>
<dbReference type="AlphaFoldDB" id="A0A858BTF7"/>
<dbReference type="InterPro" id="IPR014710">
    <property type="entry name" value="RmlC-like_jellyroll"/>
</dbReference>
<dbReference type="InterPro" id="IPR011051">
    <property type="entry name" value="RmlC_Cupin_sf"/>
</dbReference>
<protein>
    <submittedName>
        <fullName evidence="1">Cupin domain-containing protein</fullName>
    </submittedName>
</protein>
<keyword evidence="2" id="KW-1185">Reference proteome</keyword>
<organism evidence="1 2">
    <name type="scientific">Aminipila butyrica</name>
    <dbReference type="NCBI Taxonomy" id="433296"/>
    <lineage>
        <taxon>Bacteria</taxon>
        <taxon>Bacillati</taxon>
        <taxon>Bacillota</taxon>
        <taxon>Clostridia</taxon>
        <taxon>Peptostreptococcales</taxon>
        <taxon>Anaerovoracaceae</taxon>
        <taxon>Aminipila</taxon>
    </lineage>
</organism>
<sequence>MKRLVCAKDVEVLSRKGQKVFYIDENTLVTPSAKDAARACGVEFSTEAPAACCAAPADCEVQAAIPAAVAETVSGCDGEIDSNMIYNVLKALADKGLLQGVLGAVTGSGKPYTAEHDDCGLKIVRGSSVQYEALDTGNPADKVFYQEIINKDDGCSMNAGFITIEDCQFDWECACEELYQILEGTLTVTVDGKVYTAQPGDSVFFPKGAKVAFGSPNKMKAFYATY</sequence>
<dbReference type="Pfam" id="PF06249">
    <property type="entry name" value="EutQ"/>
    <property type="match status" value="1"/>
</dbReference>
<evidence type="ECO:0000313" key="1">
    <source>
        <dbReference type="EMBL" id="QIB68847.1"/>
    </source>
</evidence>
<reference evidence="1 2" key="1">
    <citation type="submission" date="2020-02" db="EMBL/GenBank/DDBJ databases">
        <authorList>
            <person name="Kim Y.B."/>
            <person name="Roh S.W."/>
        </authorList>
    </citation>
    <scope>NUCLEOTIDE SEQUENCE [LARGE SCALE GENOMIC DNA]</scope>
    <source>
        <strain evidence="1 2">DSM 103574</strain>
    </source>
</reference>
<gene>
    <name evidence="1" type="ORF">Ami103574_05695</name>
</gene>
<dbReference type="Gene3D" id="2.60.120.10">
    <property type="entry name" value="Jelly Rolls"/>
    <property type="match status" value="1"/>
</dbReference>
<dbReference type="PANTHER" id="PTHR36169">
    <property type="entry name" value="ETHANOLAMINE UTILIZATION PROTEIN EUTQ"/>
    <property type="match status" value="1"/>
</dbReference>
<name>A0A858BTF7_9FIRM</name>
<dbReference type="RefSeq" id="WP_163065710.1">
    <property type="nucleotide sequence ID" value="NZ_CP048649.1"/>
</dbReference>
<dbReference type="Proteomes" id="UP000466848">
    <property type="component" value="Chromosome"/>
</dbReference>